<gene>
    <name evidence="1" type="ORF">ACFFIO_00580</name>
</gene>
<accession>A0ABV6F0Q8</accession>
<protein>
    <submittedName>
        <fullName evidence="1">Uncharacterized protein</fullName>
    </submittedName>
</protein>
<dbReference type="RefSeq" id="WP_159554268.1">
    <property type="nucleotide sequence ID" value="NZ_JBHLWH010000002.1"/>
</dbReference>
<keyword evidence="2" id="KW-1185">Reference proteome</keyword>
<comment type="caution">
    <text evidence="1">The sequence shown here is derived from an EMBL/GenBank/DDBJ whole genome shotgun (WGS) entry which is preliminary data.</text>
</comment>
<evidence type="ECO:0000313" key="2">
    <source>
        <dbReference type="Proteomes" id="UP001589766"/>
    </source>
</evidence>
<reference evidence="1 2" key="1">
    <citation type="submission" date="2024-09" db="EMBL/GenBank/DDBJ databases">
        <authorList>
            <person name="Sun Q."/>
            <person name="Mori K."/>
        </authorList>
    </citation>
    <scope>NUCLEOTIDE SEQUENCE [LARGE SCALE GENOMIC DNA]</scope>
    <source>
        <strain evidence="1 2">CCM 7609</strain>
    </source>
</reference>
<organism evidence="1 2">
    <name type="scientific">Citricoccus parietis</name>
    <dbReference type="NCBI Taxonomy" id="592307"/>
    <lineage>
        <taxon>Bacteria</taxon>
        <taxon>Bacillati</taxon>
        <taxon>Actinomycetota</taxon>
        <taxon>Actinomycetes</taxon>
        <taxon>Micrococcales</taxon>
        <taxon>Micrococcaceae</taxon>
        <taxon>Citricoccus</taxon>
    </lineage>
</organism>
<evidence type="ECO:0000313" key="1">
    <source>
        <dbReference type="EMBL" id="MFC0246996.1"/>
    </source>
</evidence>
<dbReference type="EMBL" id="JBHLWH010000002">
    <property type="protein sequence ID" value="MFC0246996.1"/>
    <property type="molecule type" value="Genomic_DNA"/>
</dbReference>
<sequence length="144" mass="15825">MATSETTLPCSQHRVRGEILHTGPTGQHRRRTAAHYWDLPARHQVAKRFIDTTCWFPAGAGADRWQPASLAGIDLAPAHDVDAMVQASSMLAATPHWLRRGNVSDVLGDPMERAGISSPAKFRQRETIDSTGRNLTLILPAPLR</sequence>
<dbReference type="Proteomes" id="UP001589766">
    <property type="component" value="Unassembled WGS sequence"/>
</dbReference>
<name>A0ABV6F0Q8_9MICC</name>
<proteinExistence type="predicted"/>